<evidence type="ECO:0000256" key="1">
    <source>
        <dbReference type="SAM" id="Phobius"/>
    </source>
</evidence>
<keyword evidence="1" id="KW-0472">Membrane</keyword>
<keyword evidence="1" id="KW-0812">Transmembrane</keyword>
<evidence type="ECO:0000313" key="3">
    <source>
        <dbReference type="Proteomes" id="UP001107961"/>
    </source>
</evidence>
<gene>
    <name evidence="2" type="ORF">LZG35_16825</name>
</gene>
<name>A0A9Q3W7I1_9GAMM</name>
<dbReference type="EMBL" id="JAJVKT010000022">
    <property type="protein sequence ID" value="MCE7510306.1"/>
    <property type="molecule type" value="Genomic_DNA"/>
</dbReference>
<proteinExistence type="predicted"/>
<dbReference type="KEGG" id="axe:P40_02410"/>
<organism evidence="2 3">
    <name type="scientific">Alloalcanivorax xenomutans</name>
    <dbReference type="NCBI Taxonomy" id="1094342"/>
    <lineage>
        <taxon>Bacteria</taxon>
        <taxon>Pseudomonadati</taxon>
        <taxon>Pseudomonadota</taxon>
        <taxon>Gammaproteobacteria</taxon>
        <taxon>Oceanospirillales</taxon>
        <taxon>Alcanivoracaceae</taxon>
        <taxon>Alloalcanivorax</taxon>
    </lineage>
</organism>
<feature type="transmembrane region" description="Helical" evidence="1">
    <location>
        <begin position="354"/>
        <end position="375"/>
    </location>
</feature>
<reference evidence="2" key="1">
    <citation type="submission" date="2022-01" db="EMBL/GenBank/DDBJ databases">
        <authorList>
            <person name="Karlyshev A.V."/>
            <person name="Jaspars M."/>
        </authorList>
    </citation>
    <scope>NUCLEOTIDE SEQUENCE</scope>
    <source>
        <strain evidence="2">AGSA3-2</strain>
    </source>
</reference>
<keyword evidence="3" id="KW-1185">Reference proteome</keyword>
<keyword evidence="1" id="KW-1133">Transmembrane helix</keyword>
<comment type="caution">
    <text evidence="2">The sequence shown here is derived from an EMBL/GenBank/DDBJ whole genome shotgun (WGS) entry which is preliminary data.</text>
</comment>
<dbReference type="PANTHER" id="PTHR34219">
    <property type="entry name" value="IRON-REGULATED INNER MEMBRANE PROTEIN-RELATED"/>
    <property type="match status" value="1"/>
</dbReference>
<sequence>MNGSLRQSMAWLHTWSGLLLGWLLVAVFVTGTSAYYREEISLWMEPELHQSARSGDTVDLAWQTLGRIAADARSWDISLPDARNPAVQLRWQPAGEEQPRQGGGRNRGEQVWMDAGSGEVLTPRETRGGHFLYRFHFELYGVPRLWARWLICIATMFMLVAIISGVITHKKIFKDFFTFRPGKGQRSWLDAHNASAVLALPFHFMITYSGLLLFMVMLMPWGIDAAYDGDRRAFFDEAFPRSTEAPGPAGEPADMVAIGPLAEATAARFERPVSRIEVQHPNRENARIRISVEQDVAISGRRRGGSPTQVFQGSSGDLLETIEPSQAPAPLMGKVYNVMTNLHLVRFADPVVRLLFFFSGLAGSAMVATGMLLWVSKRTQQLRRQQPGAALKLVNGLNMASITGLLAAIGAYFAANRLLPTALAERSSWEIRVFFLVWLVSLVHGLLRPHRRGWIEQLAVITVLWLALPFVDMATTDSHLFSAAAWRLGALAGFDLICLLLGTLWGYTLWRVARPKPDKRKPARARQPALAEGNT</sequence>
<dbReference type="PANTHER" id="PTHR34219:SF4">
    <property type="entry name" value="PEPSY DOMAIN-CONTAINING PROTEIN"/>
    <property type="match status" value="1"/>
</dbReference>
<feature type="transmembrane region" description="Helical" evidence="1">
    <location>
        <begin position="491"/>
        <end position="510"/>
    </location>
</feature>
<dbReference type="AlphaFoldDB" id="A0A9Q3W7I1"/>
<dbReference type="Pfam" id="PF03929">
    <property type="entry name" value="PepSY_TM"/>
    <property type="match status" value="1"/>
</dbReference>
<feature type="transmembrane region" description="Helical" evidence="1">
    <location>
        <begin position="396"/>
        <end position="415"/>
    </location>
</feature>
<dbReference type="InterPro" id="IPR005625">
    <property type="entry name" value="PepSY-ass_TM"/>
</dbReference>
<dbReference type="RefSeq" id="WP_063140463.1">
    <property type="nucleotide sequence ID" value="NZ_CP012331.1"/>
</dbReference>
<feature type="transmembrane region" description="Helical" evidence="1">
    <location>
        <begin position="196"/>
        <end position="223"/>
    </location>
</feature>
<accession>A0A9Q3W7I1</accession>
<feature type="transmembrane region" description="Helical" evidence="1">
    <location>
        <begin position="454"/>
        <end position="471"/>
    </location>
</feature>
<feature type="transmembrane region" description="Helical" evidence="1">
    <location>
        <begin position="146"/>
        <end position="167"/>
    </location>
</feature>
<evidence type="ECO:0000313" key="2">
    <source>
        <dbReference type="EMBL" id="MCE7510306.1"/>
    </source>
</evidence>
<feature type="transmembrane region" description="Helical" evidence="1">
    <location>
        <begin position="427"/>
        <end position="447"/>
    </location>
</feature>
<protein>
    <submittedName>
        <fullName evidence="2">PepSY domain-containing protein</fullName>
    </submittedName>
</protein>
<dbReference type="Proteomes" id="UP001107961">
    <property type="component" value="Unassembled WGS sequence"/>
</dbReference>